<dbReference type="Proteomes" id="UP000828390">
    <property type="component" value="Unassembled WGS sequence"/>
</dbReference>
<dbReference type="AlphaFoldDB" id="A0A9D4G733"/>
<sequence length="70" mass="8333">MVESIWSDINVKHCSEKKIVPKIQSDGDETSLKQTTKIHSMRKKRRKNSPMMITKKRRKNNPLIMNDYLF</sequence>
<proteinExistence type="predicted"/>
<evidence type="ECO:0000313" key="3">
    <source>
        <dbReference type="Proteomes" id="UP000828390"/>
    </source>
</evidence>
<keyword evidence="3" id="KW-1185">Reference proteome</keyword>
<evidence type="ECO:0000256" key="1">
    <source>
        <dbReference type="SAM" id="MobiDB-lite"/>
    </source>
</evidence>
<reference evidence="2" key="2">
    <citation type="submission" date="2020-11" db="EMBL/GenBank/DDBJ databases">
        <authorList>
            <person name="McCartney M.A."/>
            <person name="Auch B."/>
            <person name="Kono T."/>
            <person name="Mallez S."/>
            <person name="Becker A."/>
            <person name="Gohl D.M."/>
            <person name="Silverstein K.A.T."/>
            <person name="Koren S."/>
            <person name="Bechman K.B."/>
            <person name="Herman A."/>
            <person name="Abrahante J.E."/>
            <person name="Garbe J."/>
        </authorList>
    </citation>
    <scope>NUCLEOTIDE SEQUENCE</scope>
    <source>
        <strain evidence="2">Duluth1</strain>
        <tissue evidence="2">Whole animal</tissue>
    </source>
</reference>
<feature type="compositionally biased region" description="Basic residues" evidence="1">
    <location>
        <begin position="39"/>
        <end position="60"/>
    </location>
</feature>
<name>A0A9D4G733_DREPO</name>
<gene>
    <name evidence="2" type="ORF">DPMN_140070</name>
</gene>
<reference evidence="2" key="1">
    <citation type="journal article" date="2019" name="bioRxiv">
        <title>The Genome of the Zebra Mussel, Dreissena polymorpha: A Resource for Invasive Species Research.</title>
        <authorList>
            <person name="McCartney M.A."/>
            <person name="Auch B."/>
            <person name="Kono T."/>
            <person name="Mallez S."/>
            <person name="Zhang Y."/>
            <person name="Obille A."/>
            <person name="Becker A."/>
            <person name="Abrahante J.E."/>
            <person name="Garbe J."/>
            <person name="Badalamenti J.P."/>
            <person name="Herman A."/>
            <person name="Mangelson H."/>
            <person name="Liachko I."/>
            <person name="Sullivan S."/>
            <person name="Sone E.D."/>
            <person name="Koren S."/>
            <person name="Silverstein K.A.T."/>
            <person name="Beckman K.B."/>
            <person name="Gohl D.M."/>
        </authorList>
    </citation>
    <scope>NUCLEOTIDE SEQUENCE</scope>
    <source>
        <strain evidence="2">Duluth1</strain>
        <tissue evidence="2">Whole animal</tissue>
    </source>
</reference>
<dbReference type="EMBL" id="JAIWYP010000006">
    <property type="protein sequence ID" value="KAH3811658.1"/>
    <property type="molecule type" value="Genomic_DNA"/>
</dbReference>
<organism evidence="2 3">
    <name type="scientific">Dreissena polymorpha</name>
    <name type="common">Zebra mussel</name>
    <name type="synonym">Mytilus polymorpha</name>
    <dbReference type="NCBI Taxonomy" id="45954"/>
    <lineage>
        <taxon>Eukaryota</taxon>
        <taxon>Metazoa</taxon>
        <taxon>Spiralia</taxon>
        <taxon>Lophotrochozoa</taxon>
        <taxon>Mollusca</taxon>
        <taxon>Bivalvia</taxon>
        <taxon>Autobranchia</taxon>
        <taxon>Heteroconchia</taxon>
        <taxon>Euheterodonta</taxon>
        <taxon>Imparidentia</taxon>
        <taxon>Neoheterodontei</taxon>
        <taxon>Myida</taxon>
        <taxon>Dreissenoidea</taxon>
        <taxon>Dreissenidae</taxon>
        <taxon>Dreissena</taxon>
    </lineage>
</organism>
<feature type="region of interest" description="Disordered" evidence="1">
    <location>
        <begin position="25"/>
        <end position="60"/>
    </location>
</feature>
<protein>
    <submittedName>
        <fullName evidence="2">Uncharacterized protein</fullName>
    </submittedName>
</protein>
<accession>A0A9D4G733</accession>
<comment type="caution">
    <text evidence="2">The sequence shown here is derived from an EMBL/GenBank/DDBJ whole genome shotgun (WGS) entry which is preliminary data.</text>
</comment>
<evidence type="ECO:0000313" key="2">
    <source>
        <dbReference type="EMBL" id="KAH3811658.1"/>
    </source>
</evidence>